<name>A0AAN8T6X2_SOLBU</name>
<reference evidence="5 6" key="1">
    <citation type="submission" date="2024-02" db="EMBL/GenBank/DDBJ databases">
        <title>de novo genome assembly of Solanum bulbocastanum strain 11H21.</title>
        <authorList>
            <person name="Hosaka A.J."/>
        </authorList>
    </citation>
    <scope>NUCLEOTIDE SEQUENCE [LARGE SCALE GENOMIC DNA]</scope>
    <source>
        <tissue evidence="5">Young leaves</tissue>
    </source>
</reference>
<evidence type="ECO:0000313" key="5">
    <source>
        <dbReference type="EMBL" id="KAK6782504.1"/>
    </source>
</evidence>
<dbReference type="Gene3D" id="3.40.640.10">
    <property type="entry name" value="Type I PLP-dependent aspartate aminotransferase-like (Major domain)"/>
    <property type="match status" value="1"/>
</dbReference>
<evidence type="ECO:0000256" key="2">
    <source>
        <dbReference type="ARBA" id="ARBA00001933"/>
    </source>
</evidence>
<dbReference type="Pfam" id="PF00464">
    <property type="entry name" value="SHMT"/>
    <property type="match status" value="1"/>
</dbReference>
<dbReference type="InterPro" id="IPR015421">
    <property type="entry name" value="PyrdxlP-dep_Trfase_major"/>
</dbReference>
<sequence>MPVVRSMLPIIFSERYRGTKYYGGDRSIDITARLCRENALGILKFDPIIWRLNVQLLPRFFANFEVSIAPLESHEKCATFLIKVDYC</sequence>
<evidence type="ECO:0000259" key="4">
    <source>
        <dbReference type="Pfam" id="PF00464"/>
    </source>
</evidence>
<proteinExistence type="predicted"/>
<dbReference type="AlphaFoldDB" id="A0AAN8T6X2"/>
<accession>A0AAN8T6X2</accession>
<evidence type="ECO:0000256" key="1">
    <source>
        <dbReference type="ARBA" id="ARBA00001528"/>
    </source>
</evidence>
<comment type="caution">
    <text evidence="5">The sequence shown here is derived from an EMBL/GenBank/DDBJ whole genome shotgun (WGS) entry which is preliminary data.</text>
</comment>
<dbReference type="PANTHER" id="PTHR11680">
    <property type="entry name" value="SERINE HYDROXYMETHYLTRANSFERASE"/>
    <property type="match status" value="1"/>
</dbReference>
<dbReference type="GO" id="GO:0005739">
    <property type="term" value="C:mitochondrion"/>
    <property type="evidence" value="ECO:0007669"/>
    <property type="project" value="TreeGrafter"/>
</dbReference>
<gene>
    <name evidence="5" type="ORF">RDI58_020300</name>
</gene>
<dbReference type="PANTHER" id="PTHR11680:SF28">
    <property type="entry name" value="SERINE HYDROXYMETHYLTRANSFERASE, MITOCHONDRIAL"/>
    <property type="match status" value="1"/>
</dbReference>
<dbReference type="SUPFAM" id="SSF53383">
    <property type="entry name" value="PLP-dependent transferases"/>
    <property type="match status" value="1"/>
</dbReference>
<dbReference type="InterPro" id="IPR049943">
    <property type="entry name" value="Ser_HO-MeTrfase-like"/>
</dbReference>
<dbReference type="InterPro" id="IPR039429">
    <property type="entry name" value="SHMT-like_dom"/>
</dbReference>
<evidence type="ECO:0000256" key="3">
    <source>
        <dbReference type="ARBA" id="ARBA00022898"/>
    </source>
</evidence>
<feature type="domain" description="Serine hydroxymethyltransferase-like" evidence="4">
    <location>
        <begin position="3"/>
        <end position="77"/>
    </location>
</feature>
<dbReference type="GO" id="GO:0046653">
    <property type="term" value="P:tetrahydrofolate metabolic process"/>
    <property type="evidence" value="ECO:0007669"/>
    <property type="project" value="TreeGrafter"/>
</dbReference>
<dbReference type="GO" id="GO:0004372">
    <property type="term" value="F:glycine hydroxymethyltransferase activity"/>
    <property type="evidence" value="ECO:0007669"/>
    <property type="project" value="UniProtKB-EC"/>
</dbReference>
<dbReference type="GO" id="GO:0019264">
    <property type="term" value="P:glycine biosynthetic process from serine"/>
    <property type="evidence" value="ECO:0007669"/>
    <property type="project" value="TreeGrafter"/>
</dbReference>
<keyword evidence="3" id="KW-0663">Pyridoxal phosphate</keyword>
<protein>
    <recommendedName>
        <fullName evidence="4">Serine hydroxymethyltransferase-like domain-containing protein</fullName>
    </recommendedName>
</protein>
<dbReference type="Proteomes" id="UP001371456">
    <property type="component" value="Unassembled WGS sequence"/>
</dbReference>
<keyword evidence="6" id="KW-1185">Reference proteome</keyword>
<organism evidence="5 6">
    <name type="scientific">Solanum bulbocastanum</name>
    <name type="common">Wild potato</name>
    <dbReference type="NCBI Taxonomy" id="147425"/>
    <lineage>
        <taxon>Eukaryota</taxon>
        <taxon>Viridiplantae</taxon>
        <taxon>Streptophyta</taxon>
        <taxon>Embryophyta</taxon>
        <taxon>Tracheophyta</taxon>
        <taxon>Spermatophyta</taxon>
        <taxon>Magnoliopsida</taxon>
        <taxon>eudicotyledons</taxon>
        <taxon>Gunneridae</taxon>
        <taxon>Pentapetalae</taxon>
        <taxon>asterids</taxon>
        <taxon>lamiids</taxon>
        <taxon>Solanales</taxon>
        <taxon>Solanaceae</taxon>
        <taxon>Solanoideae</taxon>
        <taxon>Solaneae</taxon>
        <taxon>Solanum</taxon>
    </lineage>
</organism>
<dbReference type="GO" id="GO:0030170">
    <property type="term" value="F:pyridoxal phosphate binding"/>
    <property type="evidence" value="ECO:0007669"/>
    <property type="project" value="TreeGrafter"/>
</dbReference>
<comment type="cofactor">
    <cofactor evidence="2">
        <name>pyridoxal 5'-phosphate</name>
        <dbReference type="ChEBI" id="CHEBI:597326"/>
    </cofactor>
</comment>
<dbReference type="InterPro" id="IPR015424">
    <property type="entry name" value="PyrdxlP-dep_Trfase"/>
</dbReference>
<evidence type="ECO:0000313" key="6">
    <source>
        <dbReference type="Proteomes" id="UP001371456"/>
    </source>
</evidence>
<dbReference type="EMBL" id="JBANQN010000008">
    <property type="protein sequence ID" value="KAK6782504.1"/>
    <property type="molecule type" value="Genomic_DNA"/>
</dbReference>
<comment type="catalytic activity">
    <reaction evidence="1">
        <text>(6R)-5,10-methylene-5,6,7,8-tetrahydrofolate + glycine + H2O = (6S)-5,6,7,8-tetrahydrofolate + L-serine</text>
        <dbReference type="Rhea" id="RHEA:15481"/>
        <dbReference type="ChEBI" id="CHEBI:15377"/>
        <dbReference type="ChEBI" id="CHEBI:15636"/>
        <dbReference type="ChEBI" id="CHEBI:33384"/>
        <dbReference type="ChEBI" id="CHEBI:57305"/>
        <dbReference type="ChEBI" id="CHEBI:57453"/>
        <dbReference type="EC" id="2.1.2.1"/>
    </reaction>
</comment>